<gene>
    <name evidence="2 3" type="primary">LOC115010536</name>
</gene>
<proteinExistence type="predicted"/>
<name>A0A6J2Q008_COTGO</name>
<dbReference type="RefSeq" id="XP_029291009.1">
    <property type="nucleotide sequence ID" value="XM_029435149.1"/>
</dbReference>
<evidence type="ECO:0000313" key="3">
    <source>
        <dbReference type="RefSeq" id="XP_029291010.1"/>
    </source>
</evidence>
<dbReference type="GeneID" id="115010536"/>
<reference evidence="2 3" key="1">
    <citation type="submission" date="2025-04" db="UniProtKB">
        <authorList>
            <consortium name="RefSeq"/>
        </authorList>
    </citation>
    <scope>IDENTIFICATION</scope>
</reference>
<keyword evidence="1" id="KW-1185">Reference proteome</keyword>
<dbReference type="Proteomes" id="UP000504630">
    <property type="component" value="Chromosome 7"/>
</dbReference>
<organism evidence="1 3">
    <name type="scientific">Cottoperca gobio</name>
    <name type="common">Frogmouth</name>
    <name type="synonym">Aphritis gobio</name>
    <dbReference type="NCBI Taxonomy" id="56716"/>
    <lineage>
        <taxon>Eukaryota</taxon>
        <taxon>Metazoa</taxon>
        <taxon>Chordata</taxon>
        <taxon>Craniata</taxon>
        <taxon>Vertebrata</taxon>
        <taxon>Euteleostomi</taxon>
        <taxon>Actinopterygii</taxon>
        <taxon>Neopterygii</taxon>
        <taxon>Teleostei</taxon>
        <taxon>Neoteleostei</taxon>
        <taxon>Acanthomorphata</taxon>
        <taxon>Eupercaria</taxon>
        <taxon>Perciformes</taxon>
        <taxon>Notothenioidei</taxon>
        <taxon>Bovichtidae</taxon>
        <taxon>Cottoperca</taxon>
    </lineage>
</organism>
<accession>A0A6J2Q008</accession>
<dbReference type="AlphaFoldDB" id="A0A6J2Q008"/>
<protein>
    <submittedName>
        <fullName evidence="2 3">Uncharacterized protein LOC115010536 isoform X4</fullName>
    </submittedName>
</protein>
<evidence type="ECO:0000313" key="2">
    <source>
        <dbReference type="RefSeq" id="XP_029291009.1"/>
    </source>
</evidence>
<evidence type="ECO:0000313" key="1">
    <source>
        <dbReference type="Proteomes" id="UP000504630"/>
    </source>
</evidence>
<sequence length="89" mass="9768">MCALLIFPTRHRDPSAALLDLSEATNYGEPSGTVHRVKMSGTVDLSVKKRRLLIEILSEDISQKLLRVSQVANGLLCKSRALPLDDGHT</sequence>
<dbReference type="RefSeq" id="XP_029291010.1">
    <property type="nucleotide sequence ID" value="XM_029435150.1"/>
</dbReference>